<dbReference type="Pfam" id="PF12937">
    <property type="entry name" value="F-box-like"/>
    <property type="match status" value="1"/>
</dbReference>
<protein>
    <recommendedName>
        <fullName evidence="1">F-box domain-containing protein</fullName>
    </recommendedName>
</protein>
<proteinExistence type="predicted"/>
<dbReference type="InterPro" id="IPR001810">
    <property type="entry name" value="F-box_dom"/>
</dbReference>
<accession>G2Y9T0</accession>
<name>G2Y9T0_BOTF4</name>
<sequence length="164" mass="18690">MSNKRLSPLPVFVLVREGYGRRSTHELRRSLVIGLKSFILFTQFENLVQDMANQNQRTTIPNTETPVEAVGSKENIEDMEKTQTILSSQALINTEIDYQQRVELPQEILCMICSHVDPNKLGNLRFVSEDFSLAAATHLFKEISFKFEDSSFQNLLNIANSPNL</sequence>
<dbReference type="AlphaFoldDB" id="G2Y9T0"/>
<feature type="domain" description="F-box" evidence="1">
    <location>
        <begin position="98"/>
        <end position="143"/>
    </location>
</feature>
<evidence type="ECO:0000259" key="1">
    <source>
        <dbReference type="PROSITE" id="PS50181"/>
    </source>
</evidence>
<evidence type="ECO:0000313" key="3">
    <source>
        <dbReference type="Proteomes" id="UP000008177"/>
    </source>
</evidence>
<dbReference type="HOGENOM" id="CLU_1767770_0_0_1"/>
<dbReference type="InParanoid" id="G2Y9T0"/>
<dbReference type="Proteomes" id="UP000008177">
    <property type="component" value="Unplaced contigs"/>
</dbReference>
<gene>
    <name evidence="2" type="ORF">BofuT4_P032320.1</name>
</gene>
<evidence type="ECO:0000313" key="2">
    <source>
        <dbReference type="EMBL" id="CCD49356.1"/>
    </source>
</evidence>
<reference evidence="3" key="1">
    <citation type="journal article" date="2011" name="PLoS Genet.">
        <title>Genomic analysis of the necrotrophic fungal pathogens Sclerotinia sclerotiorum and Botrytis cinerea.</title>
        <authorList>
            <person name="Amselem J."/>
            <person name="Cuomo C.A."/>
            <person name="van Kan J.A."/>
            <person name="Viaud M."/>
            <person name="Benito E.P."/>
            <person name="Couloux A."/>
            <person name="Coutinho P.M."/>
            <person name="de Vries R.P."/>
            <person name="Dyer P.S."/>
            <person name="Fillinger S."/>
            <person name="Fournier E."/>
            <person name="Gout L."/>
            <person name="Hahn M."/>
            <person name="Kohn L."/>
            <person name="Lapalu N."/>
            <person name="Plummer K.M."/>
            <person name="Pradier J.M."/>
            <person name="Quevillon E."/>
            <person name="Sharon A."/>
            <person name="Simon A."/>
            <person name="ten Have A."/>
            <person name="Tudzynski B."/>
            <person name="Tudzynski P."/>
            <person name="Wincker P."/>
            <person name="Andrew M."/>
            <person name="Anthouard V."/>
            <person name="Beever R.E."/>
            <person name="Beffa R."/>
            <person name="Benoit I."/>
            <person name="Bouzid O."/>
            <person name="Brault B."/>
            <person name="Chen Z."/>
            <person name="Choquer M."/>
            <person name="Collemare J."/>
            <person name="Cotton P."/>
            <person name="Danchin E.G."/>
            <person name="Da Silva C."/>
            <person name="Gautier A."/>
            <person name="Giraud C."/>
            <person name="Giraud T."/>
            <person name="Gonzalez C."/>
            <person name="Grossetete S."/>
            <person name="Guldener U."/>
            <person name="Henrissat B."/>
            <person name="Howlett B.J."/>
            <person name="Kodira C."/>
            <person name="Kretschmer M."/>
            <person name="Lappartient A."/>
            <person name="Leroch M."/>
            <person name="Levis C."/>
            <person name="Mauceli E."/>
            <person name="Neuveglise C."/>
            <person name="Oeser B."/>
            <person name="Pearson M."/>
            <person name="Poulain J."/>
            <person name="Poussereau N."/>
            <person name="Quesneville H."/>
            <person name="Rascle C."/>
            <person name="Schumacher J."/>
            <person name="Segurens B."/>
            <person name="Sexton A."/>
            <person name="Silva E."/>
            <person name="Sirven C."/>
            <person name="Soanes D.M."/>
            <person name="Talbot N.J."/>
            <person name="Templeton M."/>
            <person name="Yandava C."/>
            <person name="Yarden O."/>
            <person name="Zeng Q."/>
            <person name="Rollins J.A."/>
            <person name="Lebrun M.H."/>
            <person name="Dickman M."/>
        </authorList>
    </citation>
    <scope>NUCLEOTIDE SEQUENCE [LARGE SCALE GENOMIC DNA]</scope>
    <source>
        <strain evidence="3">T4</strain>
    </source>
</reference>
<organism evidence="2 3">
    <name type="scientific">Botryotinia fuckeliana (strain T4)</name>
    <name type="common">Noble rot fungus</name>
    <name type="synonym">Botrytis cinerea</name>
    <dbReference type="NCBI Taxonomy" id="999810"/>
    <lineage>
        <taxon>Eukaryota</taxon>
        <taxon>Fungi</taxon>
        <taxon>Dikarya</taxon>
        <taxon>Ascomycota</taxon>
        <taxon>Pezizomycotina</taxon>
        <taxon>Leotiomycetes</taxon>
        <taxon>Helotiales</taxon>
        <taxon>Sclerotiniaceae</taxon>
        <taxon>Botrytis</taxon>
    </lineage>
</organism>
<dbReference type="PROSITE" id="PS50181">
    <property type="entry name" value="FBOX"/>
    <property type="match status" value="1"/>
</dbReference>
<dbReference type="EMBL" id="FQ790300">
    <property type="protein sequence ID" value="CCD49356.1"/>
    <property type="molecule type" value="Genomic_DNA"/>
</dbReference>